<dbReference type="InterPro" id="IPR030373">
    <property type="entry name" value="PABS_CS"/>
</dbReference>
<protein>
    <recommendedName>
        <fullName evidence="5">Polyamine aminopropyltransferase</fullName>
    </recommendedName>
    <alternativeName>
        <fullName evidence="5">Putrescine aminopropyltransferase</fullName>
        <shortName evidence="5">PAPT</shortName>
    </alternativeName>
    <alternativeName>
        <fullName evidence="5">Spermidine synthase</fullName>
        <shortName evidence="5">SPDS</shortName>
        <shortName evidence="5">SPDSY</shortName>
        <ecNumber evidence="5">2.5.1.16</ecNumber>
    </alternativeName>
</protein>
<evidence type="ECO:0000256" key="3">
    <source>
        <dbReference type="ARBA" id="ARBA00023066"/>
    </source>
</evidence>
<sequence length="725" mass="83204">MRLRSAFIILGISATLGQILLLRELIVLLSGNEIIMGIALASWLLWTALGSFFARWIKKEKFSFFFCLSIISVTLPLCILLCRLLKPHLGLGEVTSLPEILFSCFLLILPYAFFIGALFTLGCEMLREFSQDQIITQVYLGESIGAGIGGILFYFLLCPKFPALKIALYLSLLIATYSWFYGQRIVKKFKIIGFLNLVFIFVLLLNWQWLEYKSRKWQWQPYTVLASKDSIYGHLTFLKKQNQITAYENGLYAFSYPDLATIEHAIHIPLLEHHRPKSVLLIGGGVCGGLTEVLKHPSINNITYVELDPELIKLSRAYLPIKWALKDKRVKIFYEDGRFFVKHTKRKYDVIIIYLGDPVTAQINRFYTKNFFNEVKNILKKDGILCFGVSSAPNIIGLTLADFLRNIYFTLKSVFCDVLALPGEKAYFLASPTKGNLTSNMEVLFKRIKERKIRLKYVREYYLKFDLSPLRIAYFKSLLEEKKITELNTDLKPRCYFYTMVLWGTTHFPTIRKMILKLRHLKLIHCLCFIITLSILIFLCSKRYTYIPLLNAVFITGFTEIALEIIAFISFQTFYGYVYHELAVLITTFMFGLAFGSLLMQYYAFKNIKRALLGIQAGLAIVCLFFLGIIFEKDILYIPIFIHFIFPLILLFAGILGGMQFLTATRIYLKKGIKKTASLFYATDLFGSALGALCISIIFLPILGILESLTILIFLNLSAFILLFS</sequence>
<evidence type="ECO:0000256" key="4">
    <source>
        <dbReference type="ARBA" id="ARBA00023115"/>
    </source>
</evidence>
<feature type="transmembrane region" description="Helical" evidence="5">
    <location>
        <begin position="577"/>
        <end position="599"/>
    </location>
</feature>
<dbReference type="GO" id="GO:0005829">
    <property type="term" value="C:cytosol"/>
    <property type="evidence" value="ECO:0007669"/>
    <property type="project" value="TreeGrafter"/>
</dbReference>
<dbReference type="AlphaFoldDB" id="A0A7V0NEF4"/>
<dbReference type="PANTHER" id="PTHR11558">
    <property type="entry name" value="SPERMIDINE/SPERMINE SYNTHASE"/>
    <property type="match status" value="1"/>
</dbReference>
<feature type="transmembrane region" description="Helical" evidence="5">
    <location>
        <begin position="611"/>
        <end position="631"/>
    </location>
</feature>
<comment type="catalytic activity">
    <reaction evidence="5">
        <text>S-adenosyl 3-(methylsulfanyl)propylamine + putrescine = S-methyl-5'-thioadenosine + spermidine + H(+)</text>
        <dbReference type="Rhea" id="RHEA:12721"/>
        <dbReference type="ChEBI" id="CHEBI:15378"/>
        <dbReference type="ChEBI" id="CHEBI:17509"/>
        <dbReference type="ChEBI" id="CHEBI:57443"/>
        <dbReference type="ChEBI" id="CHEBI:57834"/>
        <dbReference type="ChEBI" id="CHEBI:326268"/>
        <dbReference type="EC" id="2.5.1.16"/>
    </reaction>
</comment>
<keyword evidence="5" id="KW-0812">Transmembrane</keyword>
<dbReference type="HAMAP" id="MF_00198">
    <property type="entry name" value="Spermidine_synth"/>
    <property type="match status" value="1"/>
</dbReference>
<comment type="pathway">
    <text evidence="5">Amine and polyamine biosynthesis; spermidine biosynthesis; spermidine from putrescine: step 1/1.</text>
</comment>
<dbReference type="GO" id="GO:0005886">
    <property type="term" value="C:plasma membrane"/>
    <property type="evidence" value="ECO:0007669"/>
    <property type="project" value="UniProtKB-SubCell"/>
</dbReference>
<dbReference type="InterPro" id="IPR029063">
    <property type="entry name" value="SAM-dependent_MTases_sf"/>
</dbReference>
<evidence type="ECO:0000256" key="5">
    <source>
        <dbReference type="HAMAP-Rule" id="MF_00198"/>
    </source>
</evidence>
<dbReference type="InterPro" id="IPR001045">
    <property type="entry name" value="Spermi_synthase"/>
</dbReference>
<keyword evidence="5" id="KW-0472">Membrane</keyword>
<evidence type="ECO:0000256" key="1">
    <source>
        <dbReference type="ARBA" id="ARBA00007867"/>
    </source>
</evidence>
<evidence type="ECO:0000259" key="7">
    <source>
        <dbReference type="PROSITE" id="PS51006"/>
    </source>
</evidence>
<organism evidence="8">
    <name type="scientific">Desulfofervidus auxilii</name>
    <dbReference type="NCBI Taxonomy" id="1621989"/>
    <lineage>
        <taxon>Bacteria</taxon>
        <taxon>Pseudomonadati</taxon>
        <taxon>Thermodesulfobacteriota</taxon>
        <taxon>Candidatus Desulfofervidia</taxon>
        <taxon>Candidatus Desulfofervidales</taxon>
        <taxon>Candidatus Desulfofervidaceae</taxon>
        <taxon>Candidatus Desulfofervidus</taxon>
    </lineage>
</organism>
<accession>A0A7V0NEF4</accession>
<feature type="transmembrane region" description="Helical" evidence="5">
    <location>
        <begin position="521"/>
        <end position="540"/>
    </location>
</feature>
<keyword evidence="3 5" id="KW-0745">Spermidine biosynthesis</keyword>
<comment type="subunit">
    <text evidence="5">Homodimer or homotetramer.</text>
</comment>
<dbReference type="GO" id="GO:0008295">
    <property type="term" value="P:spermidine biosynthetic process"/>
    <property type="evidence" value="ECO:0007669"/>
    <property type="project" value="UniProtKB-UniRule"/>
</dbReference>
<name>A0A7V0NEF4_DESA2</name>
<dbReference type="SUPFAM" id="SSF53335">
    <property type="entry name" value="S-adenosyl-L-methionine-dependent methyltransferases"/>
    <property type="match status" value="1"/>
</dbReference>
<feature type="binding site" evidence="5">
    <location>
        <position position="306"/>
    </location>
    <ligand>
        <name>S-methyl-5'-thioadenosine</name>
        <dbReference type="ChEBI" id="CHEBI:17509"/>
    </ligand>
</feature>
<dbReference type="EMBL" id="DQWQ01000016">
    <property type="protein sequence ID" value="HDD35222.1"/>
    <property type="molecule type" value="Genomic_DNA"/>
</dbReference>
<feature type="transmembrane region" description="Helical" evidence="5">
    <location>
        <begin position="705"/>
        <end position="724"/>
    </location>
</feature>
<feature type="transmembrane region" description="Helical" evidence="5">
    <location>
        <begin position="7"/>
        <end position="28"/>
    </location>
</feature>
<dbReference type="PANTHER" id="PTHR11558:SF11">
    <property type="entry name" value="SPERMIDINE SYNTHASE"/>
    <property type="match status" value="1"/>
</dbReference>
<feature type="transmembrane region" description="Helical" evidence="5">
    <location>
        <begin position="637"/>
        <end position="658"/>
    </location>
</feature>
<keyword evidence="4 5" id="KW-0620">Polyamine biosynthesis</keyword>
<keyword evidence="5" id="KW-1133">Transmembrane helix</keyword>
<feature type="domain" description="PABS" evidence="7">
    <location>
        <begin position="207"/>
        <end position="448"/>
    </location>
</feature>
<evidence type="ECO:0000313" key="8">
    <source>
        <dbReference type="EMBL" id="HDD35222.1"/>
    </source>
</evidence>
<keyword evidence="2 5" id="KW-0808">Transferase</keyword>
<dbReference type="PROSITE" id="PS01330">
    <property type="entry name" value="PABS_1"/>
    <property type="match status" value="1"/>
</dbReference>
<feature type="transmembrane region" description="Helical" evidence="5">
    <location>
        <begin position="163"/>
        <end position="180"/>
    </location>
</feature>
<dbReference type="CDD" id="cd02440">
    <property type="entry name" value="AdoMet_MTases"/>
    <property type="match status" value="1"/>
</dbReference>
<evidence type="ECO:0000256" key="2">
    <source>
        <dbReference type="ARBA" id="ARBA00022679"/>
    </source>
</evidence>
<comment type="function">
    <text evidence="5">Catalyzes the irreversible transfer of a propylamine group from the amino donor S-adenosylmethioninamine (decarboxy-AdoMet) to putrescine (1,4-diaminobutane) to yield spermidine.</text>
</comment>
<dbReference type="Proteomes" id="UP000885706">
    <property type="component" value="Unassembled WGS sequence"/>
</dbReference>
<dbReference type="UniPathway" id="UPA00248">
    <property type="reaction ID" value="UER00314"/>
</dbReference>
<comment type="subcellular location">
    <subcellularLocation>
        <location evidence="5">Cell membrane</location>
        <topology evidence="5">Multi-pass membrane protein</topology>
    </subcellularLocation>
</comment>
<feature type="transmembrane region" description="Helical" evidence="5">
    <location>
        <begin position="100"/>
        <end position="126"/>
    </location>
</feature>
<feature type="binding site" evidence="5">
    <location>
        <begin position="336"/>
        <end position="337"/>
    </location>
    <ligand>
        <name>S-methyl-5'-thioadenosine</name>
        <dbReference type="ChEBI" id="CHEBI:17509"/>
    </ligand>
</feature>
<reference evidence="8" key="1">
    <citation type="journal article" date="2020" name="mSystems">
        <title>Genome- and Community-Level Interaction Insights into Carbon Utilization and Element Cycling Functions of Hydrothermarchaeota in Hydrothermal Sediment.</title>
        <authorList>
            <person name="Zhou Z."/>
            <person name="Liu Y."/>
            <person name="Xu W."/>
            <person name="Pan J."/>
            <person name="Luo Z.H."/>
            <person name="Li M."/>
        </authorList>
    </citation>
    <scope>NUCLEOTIDE SEQUENCE [LARGE SCALE GENOMIC DNA]</scope>
    <source>
        <strain evidence="8">HyVt-113</strain>
    </source>
</reference>
<dbReference type="Gene3D" id="3.40.50.150">
    <property type="entry name" value="Vaccinia Virus protein VP39"/>
    <property type="match status" value="1"/>
</dbReference>
<feature type="transmembrane region" description="Helical" evidence="5">
    <location>
        <begin position="64"/>
        <end position="85"/>
    </location>
</feature>
<dbReference type="InterPro" id="IPR030374">
    <property type="entry name" value="PABS"/>
</dbReference>
<dbReference type="Pfam" id="PF01564">
    <property type="entry name" value="Spermine_synth"/>
    <property type="match status" value="1"/>
</dbReference>
<feature type="transmembrane region" description="Helical" evidence="5">
    <location>
        <begin position="679"/>
        <end position="699"/>
    </location>
</feature>
<feature type="transmembrane region" description="Helical" evidence="5">
    <location>
        <begin position="34"/>
        <end position="57"/>
    </location>
</feature>
<comment type="similarity">
    <text evidence="1 5">Belongs to the spermidine/spermine synthase family.</text>
</comment>
<comment type="caution">
    <text evidence="8">The sequence shown here is derived from an EMBL/GenBank/DDBJ whole genome shotgun (WGS) entry which is preliminary data.</text>
</comment>
<gene>
    <name evidence="5" type="primary">speE</name>
    <name evidence="8" type="ORF">ENF30_00305</name>
</gene>
<dbReference type="PROSITE" id="PS51006">
    <property type="entry name" value="PABS_2"/>
    <property type="match status" value="1"/>
</dbReference>
<evidence type="ECO:0000256" key="6">
    <source>
        <dbReference type="PROSITE-ProRule" id="PRU00354"/>
    </source>
</evidence>
<dbReference type="GO" id="GO:0004766">
    <property type="term" value="F:spermidine synthase activity"/>
    <property type="evidence" value="ECO:0007669"/>
    <property type="project" value="UniProtKB-UniRule"/>
</dbReference>
<proteinExistence type="inferred from homology"/>
<feature type="transmembrane region" description="Helical" evidence="5">
    <location>
        <begin position="138"/>
        <end position="157"/>
    </location>
</feature>
<keyword evidence="5" id="KW-1003">Cell membrane</keyword>
<feature type="transmembrane region" description="Helical" evidence="5">
    <location>
        <begin position="192"/>
        <end position="210"/>
    </location>
</feature>
<feature type="transmembrane region" description="Helical" evidence="5">
    <location>
        <begin position="552"/>
        <end position="571"/>
    </location>
</feature>
<comment type="caution">
    <text evidence="5">Lacks the conserved Asp active site.</text>
</comment>
<comment type="caution">
    <text evidence="5 6">Lacks conserved residue(s) required for the propagation of feature annotation.</text>
</comment>
<dbReference type="EC" id="2.5.1.16" evidence="5"/>